<keyword evidence="3" id="KW-0347">Helicase</keyword>
<dbReference type="InterPro" id="IPR001650">
    <property type="entry name" value="Helicase_C-like"/>
</dbReference>
<dbReference type="CDD" id="cd18799">
    <property type="entry name" value="SF2_C_EcoAI-like"/>
    <property type="match status" value="1"/>
</dbReference>
<dbReference type="Pfam" id="PF04851">
    <property type="entry name" value="ResIII"/>
    <property type="match status" value="1"/>
</dbReference>
<dbReference type="PANTHER" id="PTHR47396:SF1">
    <property type="entry name" value="ATP-DEPENDENT HELICASE IRC3-RELATED"/>
    <property type="match status" value="1"/>
</dbReference>
<name>A0ABM6LX13_9GAMM</name>
<dbReference type="InterPro" id="IPR021835">
    <property type="entry name" value="DUF3427"/>
</dbReference>
<dbReference type="InterPro" id="IPR025202">
    <property type="entry name" value="PLD-like_dom"/>
</dbReference>
<evidence type="ECO:0000259" key="2">
    <source>
        <dbReference type="PROSITE" id="PS51194"/>
    </source>
</evidence>
<dbReference type="RefSeq" id="WP_088771673.1">
    <property type="nucleotide sequence ID" value="NZ_AP023082.1"/>
</dbReference>
<organism evidence="3 4">
    <name type="scientific">Francisella halioticida</name>
    <dbReference type="NCBI Taxonomy" id="549298"/>
    <lineage>
        <taxon>Bacteria</taxon>
        <taxon>Pseudomonadati</taxon>
        <taxon>Pseudomonadota</taxon>
        <taxon>Gammaproteobacteria</taxon>
        <taxon>Thiotrichales</taxon>
        <taxon>Francisellaceae</taxon>
        <taxon>Francisella</taxon>
    </lineage>
</organism>
<feature type="domain" description="Helicase ATP-binding" evidence="1">
    <location>
        <begin position="203"/>
        <end position="352"/>
    </location>
</feature>
<dbReference type="InterPro" id="IPR027417">
    <property type="entry name" value="P-loop_NTPase"/>
</dbReference>
<evidence type="ECO:0000313" key="3">
    <source>
        <dbReference type="EMBL" id="ASG67114.1"/>
    </source>
</evidence>
<evidence type="ECO:0000259" key="1">
    <source>
        <dbReference type="PROSITE" id="PS51192"/>
    </source>
</evidence>
<dbReference type="GO" id="GO:0004386">
    <property type="term" value="F:helicase activity"/>
    <property type="evidence" value="ECO:0007669"/>
    <property type="project" value="UniProtKB-KW"/>
</dbReference>
<dbReference type="Pfam" id="PF00271">
    <property type="entry name" value="Helicase_C"/>
    <property type="match status" value="1"/>
</dbReference>
<dbReference type="Proteomes" id="UP000249910">
    <property type="component" value="Chromosome"/>
</dbReference>
<dbReference type="PANTHER" id="PTHR47396">
    <property type="entry name" value="TYPE I RESTRICTION ENZYME ECOKI R PROTEIN"/>
    <property type="match status" value="1"/>
</dbReference>
<dbReference type="Pfam" id="PF26350">
    <property type="entry name" value="DUF8090"/>
    <property type="match status" value="1"/>
</dbReference>
<dbReference type="SUPFAM" id="SSF52540">
    <property type="entry name" value="P-loop containing nucleoside triphosphate hydrolases"/>
    <property type="match status" value="1"/>
</dbReference>
<reference evidence="3 4" key="1">
    <citation type="submission" date="2017-06" db="EMBL/GenBank/DDBJ databases">
        <title>Complete genome of Francisella halioticida.</title>
        <authorList>
            <person name="Sjodin A."/>
        </authorList>
    </citation>
    <scope>NUCLEOTIDE SEQUENCE [LARGE SCALE GENOMIC DNA]</scope>
    <source>
        <strain evidence="3 4">DSM 23729</strain>
    </source>
</reference>
<dbReference type="InterPro" id="IPR014001">
    <property type="entry name" value="Helicase_ATP-bd"/>
</dbReference>
<gene>
    <name evidence="3" type="ORF">CDV26_00805</name>
</gene>
<keyword evidence="3" id="KW-0547">Nucleotide-binding</keyword>
<dbReference type="Gene3D" id="3.30.870.10">
    <property type="entry name" value="Endonuclease Chain A"/>
    <property type="match status" value="1"/>
</dbReference>
<dbReference type="SMART" id="SM00490">
    <property type="entry name" value="HELICc"/>
    <property type="match status" value="1"/>
</dbReference>
<dbReference type="SMART" id="SM00487">
    <property type="entry name" value="DEXDc"/>
    <property type="match status" value="1"/>
</dbReference>
<feature type="domain" description="Helicase C-terminal" evidence="2">
    <location>
        <begin position="405"/>
        <end position="555"/>
    </location>
</feature>
<keyword evidence="3" id="KW-0067">ATP-binding</keyword>
<dbReference type="PROSITE" id="PS51192">
    <property type="entry name" value="HELICASE_ATP_BIND_1"/>
    <property type="match status" value="1"/>
</dbReference>
<evidence type="ECO:0000313" key="4">
    <source>
        <dbReference type="Proteomes" id="UP000249910"/>
    </source>
</evidence>
<proteinExistence type="predicted"/>
<dbReference type="InterPro" id="IPR050742">
    <property type="entry name" value="Helicase_Restrict-Modif_Enz"/>
</dbReference>
<dbReference type="CDD" id="cd09204">
    <property type="entry name" value="PLDc_N_DEXD_b2"/>
    <property type="match status" value="1"/>
</dbReference>
<sequence>MSENSKKFLTNSKRFKIVTELNDQLNNCEEFIISVAFVTLSGVLCILESLRQLQTNNIKGKILTGCYLNFTEPKALEKLLEFNNIELKILDSENFHAKGFFFRNEKNWQVMLGSSNLTQSALTINNEWNILFEANQDDEIIRQALLEFNKLFNHARYVRDFIDEYKEIYCRQKRLQATEAIHLQNSCIKPNKIQREALNSLDTLRKDSKDKALIISATGTGKTFLSAFDVAEVRPERCLFIVHRTNIAIKAKETFAKIIKDKALGLYTGDNKDSTEYLFATIQTLKNPKVLANFSRNEFSYIVIDEVHHAEAKSYKKVFDYFKPKFLLGMTATPERTDDADIFKLFDYNIAYEIRLHQALEEGLLCPFHYFAIEDFYIESEKYLTINFLKLVDDGRIAHIVEKMNFYKFSGQFRSALMFVSNVNEAKELATKLTQKGIRSKALTSEDSERSRLEAISQLESNHLEVIVTVDIFNEGVDIPCVNQVILLRPTQSAIVYIQQLGRGLRKHKDKHFVVVLDFIANYNNNFLIPVALSQNNSYDKDELKSFVISPNNYIAGQSTITFTNIAKEIIYKNIQITNFSQLKNIKRDYKQLKKELGRIPMLVDFQKYNFISPEVVLSAKDTYYDILNSFKENIAELDRRQYLILKFISKEFTPAKRLYEILILENLLNCSNLVMSQLESKLRENLDDFDINSFNNALKHLALDIFTVNAARQNYEPLISINNGKILLIVIDLIESSCLLEFHLRDLIEYNKLIYSERYSHRKNADLAMYAKYSKKDIAHLLNHDYTNGGVNLAGYRVFENKAFLFMTFDENKKFTQHDNKFISSKVFTYYSKAGKSLNDKLENNLVKDIYIRYVFARTNKNNEYLYLGTVSKCLGARELLKTKKMIEYRFELQQALTKEIWEYFGEIYKNKI</sequence>
<dbReference type="PROSITE" id="PS51194">
    <property type="entry name" value="HELICASE_CTER"/>
    <property type="match status" value="1"/>
</dbReference>
<dbReference type="EMBL" id="CP022132">
    <property type="protein sequence ID" value="ASG67114.1"/>
    <property type="molecule type" value="Genomic_DNA"/>
</dbReference>
<dbReference type="Pfam" id="PF11907">
    <property type="entry name" value="DUF3427"/>
    <property type="match status" value="1"/>
</dbReference>
<accession>A0ABM6LX13</accession>
<keyword evidence="4" id="KW-1185">Reference proteome</keyword>
<dbReference type="Pfam" id="PF13091">
    <property type="entry name" value="PLDc_2"/>
    <property type="match status" value="1"/>
</dbReference>
<dbReference type="CDD" id="cd18032">
    <property type="entry name" value="DEXHc_RE_I_III_res"/>
    <property type="match status" value="1"/>
</dbReference>
<protein>
    <submittedName>
        <fullName evidence="3">DNA helicase</fullName>
    </submittedName>
</protein>
<keyword evidence="3" id="KW-0378">Hydrolase</keyword>
<dbReference type="Gene3D" id="3.40.50.300">
    <property type="entry name" value="P-loop containing nucleotide triphosphate hydrolases"/>
    <property type="match status" value="2"/>
</dbReference>
<dbReference type="InterPro" id="IPR058403">
    <property type="entry name" value="DUF8090"/>
</dbReference>
<dbReference type="SUPFAM" id="SSF56024">
    <property type="entry name" value="Phospholipase D/nuclease"/>
    <property type="match status" value="1"/>
</dbReference>
<dbReference type="InterPro" id="IPR006935">
    <property type="entry name" value="Helicase/UvrB_N"/>
</dbReference>